<dbReference type="GO" id="GO:0004553">
    <property type="term" value="F:hydrolase activity, hydrolyzing O-glycosyl compounds"/>
    <property type="evidence" value="ECO:0007669"/>
    <property type="project" value="TreeGrafter"/>
</dbReference>
<name>A0A2M8WRR4_9MICO</name>
<dbReference type="InterPro" id="IPR008928">
    <property type="entry name" value="6-hairpin_glycosidase_sf"/>
</dbReference>
<comment type="caution">
    <text evidence="1">The sequence shown here is derived from an EMBL/GenBank/DDBJ whole genome shotgun (WGS) entry which is preliminary data.</text>
</comment>
<evidence type="ECO:0008006" key="3">
    <source>
        <dbReference type="Google" id="ProtNLM"/>
    </source>
</evidence>
<evidence type="ECO:0000313" key="2">
    <source>
        <dbReference type="Proteomes" id="UP000231586"/>
    </source>
</evidence>
<dbReference type="PANTHER" id="PTHR31616">
    <property type="entry name" value="TREHALASE"/>
    <property type="match status" value="1"/>
</dbReference>
<dbReference type="SUPFAM" id="SSF48208">
    <property type="entry name" value="Six-hairpin glycosidases"/>
    <property type="match status" value="1"/>
</dbReference>
<dbReference type="Proteomes" id="UP000231586">
    <property type="component" value="Unassembled WGS sequence"/>
</dbReference>
<proteinExistence type="predicted"/>
<sequence>MRTGVRSGRRRWRRRETALVGAGALVVALGLGGVSYVGRDRVLEQDLYLDTMAVSVSVDASGTVHQELRPVPATTGDDALLPGSRVLRPAADASAAEVTAADAEATAQRDWLAAGTVPGAGTADEDMARDALLDLHVMTADDGAVLAAGSGPWQYAWPRDGAFAAVAFARTGHLDDARRVLAFFQRAQERTGDLEARYLPDGSGSPDGRARQLDGNGWLLWALGEVVDAAPVAQQAGLLDDFASLRHRSEDAARAALQTTGRYAGLPRVSPDYWEKKETKPTLGTAAALLAGLRAAERLEDHAGDTGRSARAGSSAATLAAAIDREFGPDYGRYPGSDRRDAAVAFLLPPFAATADPAVVSALGAAADQMARPAGGLAPGADWHDDGVSWTPETAAVALGAASAGDDDLARRLVDFLATHRTAAGSMSEKVLFDGRPAGTAPLVWSEATTLLVLDALDDEDQLDG</sequence>
<dbReference type="Gene3D" id="1.50.10.10">
    <property type="match status" value="1"/>
</dbReference>
<evidence type="ECO:0000313" key="1">
    <source>
        <dbReference type="EMBL" id="PJI93619.1"/>
    </source>
</evidence>
<gene>
    <name evidence="1" type="ORF">CLV34_1092</name>
</gene>
<keyword evidence="2" id="KW-1185">Reference proteome</keyword>
<organism evidence="1 2">
    <name type="scientific">Luteimicrobium subarcticum</name>
    <dbReference type="NCBI Taxonomy" id="620910"/>
    <lineage>
        <taxon>Bacteria</taxon>
        <taxon>Bacillati</taxon>
        <taxon>Actinomycetota</taxon>
        <taxon>Actinomycetes</taxon>
        <taxon>Micrococcales</taxon>
        <taxon>Luteimicrobium</taxon>
    </lineage>
</organism>
<dbReference type="OrthoDB" id="3806982at2"/>
<dbReference type="EMBL" id="PGTZ01000007">
    <property type="protein sequence ID" value="PJI93619.1"/>
    <property type="molecule type" value="Genomic_DNA"/>
</dbReference>
<dbReference type="PANTHER" id="PTHR31616:SF0">
    <property type="entry name" value="GLUCAN 1,4-ALPHA-GLUCOSIDASE"/>
    <property type="match status" value="1"/>
</dbReference>
<dbReference type="AlphaFoldDB" id="A0A2M8WRR4"/>
<reference evidence="1 2" key="1">
    <citation type="submission" date="2017-11" db="EMBL/GenBank/DDBJ databases">
        <title>Genomic Encyclopedia of Archaeal and Bacterial Type Strains, Phase II (KMG-II): From Individual Species to Whole Genera.</title>
        <authorList>
            <person name="Goeker M."/>
        </authorList>
    </citation>
    <scope>NUCLEOTIDE SEQUENCE [LARGE SCALE GENOMIC DNA]</scope>
    <source>
        <strain evidence="1 2">DSM 22413</strain>
    </source>
</reference>
<dbReference type="GO" id="GO:0005975">
    <property type="term" value="P:carbohydrate metabolic process"/>
    <property type="evidence" value="ECO:0007669"/>
    <property type="project" value="InterPro"/>
</dbReference>
<dbReference type="InterPro" id="IPR012341">
    <property type="entry name" value="6hp_glycosidase-like_sf"/>
</dbReference>
<accession>A0A2M8WRR4</accession>
<dbReference type="RefSeq" id="WP_157803714.1">
    <property type="nucleotide sequence ID" value="NZ_PGTZ01000007.1"/>
</dbReference>
<protein>
    <recommendedName>
        <fullName evidence="3">Glucoamylase</fullName>
    </recommendedName>
</protein>